<reference evidence="4" key="1">
    <citation type="journal article" date="2019" name="Int. J. Syst. Evol. Microbiol.">
        <title>The Global Catalogue of Microorganisms (GCM) 10K type strain sequencing project: providing services to taxonomists for standard genome sequencing and annotation.</title>
        <authorList>
            <consortium name="The Broad Institute Genomics Platform"/>
            <consortium name="The Broad Institute Genome Sequencing Center for Infectious Disease"/>
            <person name="Wu L."/>
            <person name="Ma J."/>
        </authorList>
    </citation>
    <scope>NUCLEOTIDE SEQUENCE [LARGE SCALE GENOMIC DNA]</scope>
    <source>
        <strain evidence="4">CCUG 66188</strain>
    </source>
</reference>
<evidence type="ECO:0000256" key="1">
    <source>
        <dbReference type="SAM" id="MobiDB-lite"/>
    </source>
</evidence>
<feature type="domain" description="Helix-turn-helix" evidence="2">
    <location>
        <begin position="44"/>
        <end position="93"/>
    </location>
</feature>
<sequence length="114" mass="12986">MQGKPYTCPRAANTEKDKKDMEEQLLNELQKIRELTLLGIKKALTMTDASLLTGLSKSHLYKLVCAKKIPYYKSQGGKLTYFDRQELEAWMLSSRIKTNAELEQEAADFLVAGR</sequence>
<feature type="region of interest" description="Disordered" evidence="1">
    <location>
        <begin position="1"/>
        <end position="20"/>
    </location>
</feature>
<accession>A0ABV9KXZ2</accession>
<dbReference type="InterPro" id="IPR041657">
    <property type="entry name" value="HTH_17"/>
</dbReference>
<evidence type="ECO:0000259" key="2">
    <source>
        <dbReference type="Pfam" id="PF12728"/>
    </source>
</evidence>
<dbReference type="NCBIfam" id="TIGR01764">
    <property type="entry name" value="excise"/>
    <property type="match status" value="1"/>
</dbReference>
<protein>
    <submittedName>
        <fullName evidence="3">Helix-turn-helix transcriptional regulator</fullName>
    </submittedName>
</protein>
<organism evidence="3 4">
    <name type="scientific">Dysgonomonas termitidis</name>
    <dbReference type="NCBI Taxonomy" id="1516126"/>
    <lineage>
        <taxon>Bacteria</taxon>
        <taxon>Pseudomonadati</taxon>
        <taxon>Bacteroidota</taxon>
        <taxon>Bacteroidia</taxon>
        <taxon>Bacteroidales</taxon>
        <taxon>Dysgonomonadaceae</taxon>
        <taxon>Dysgonomonas</taxon>
    </lineage>
</organism>
<evidence type="ECO:0000313" key="4">
    <source>
        <dbReference type="Proteomes" id="UP001596023"/>
    </source>
</evidence>
<dbReference type="RefSeq" id="WP_379997554.1">
    <property type="nucleotide sequence ID" value="NZ_JBHSGN010000081.1"/>
</dbReference>
<name>A0ABV9KXZ2_9BACT</name>
<dbReference type="Pfam" id="PF12728">
    <property type="entry name" value="HTH_17"/>
    <property type="match status" value="1"/>
</dbReference>
<keyword evidence="4" id="KW-1185">Reference proteome</keyword>
<dbReference type="Proteomes" id="UP001596023">
    <property type="component" value="Unassembled WGS sequence"/>
</dbReference>
<evidence type="ECO:0000313" key="3">
    <source>
        <dbReference type="EMBL" id="MFC4674876.1"/>
    </source>
</evidence>
<gene>
    <name evidence="3" type="ORF">ACFO6W_14320</name>
</gene>
<comment type="caution">
    <text evidence="3">The sequence shown here is derived from an EMBL/GenBank/DDBJ whole genome shotgun (WGS) entry which is preliminary data.</text>
</comment>
<dbReference type="EMBL" id="JBHSGN010000081">
    <property type="protein sequence ID" value="MFC4674876.1"/>
    <property type="molecule type" value="Genomic_DNA"/>
</dbReference>
<dbReference type="InterPro" id="IPR010093">
    <property type="entry name" value="SinI_DNA-bd"/>
</dbReference>
<proteinExistence type="predicted"/>